<sequence>MSECAMVIYDNLQSHGVKSPVAVIGLVSMGRVGDGDVGSIQSPDALGESKLPGSHGCGAQWAPASLGGSCTPLDSLPGGGLAHAEQVSNVPEVGGHGQLQQGDGQLGFCGEGWAHAGVLPLQVGLELLKEIPEGGLGEQEYVQPPLIIPGLLDDVQPPVLAGAAGPEAVELEAQEANGSPGGGILEPLVSIPADGSCSVTTVALGWRTEARQEVAVREGARQGEMALSQVVAGRVGQHSDQQEYGVLVIAARGRGWSSHSAGS</sequence>
<name>A0A151NJ25_ALLMI</name>
<evidence type="ECO:0000313" key="1">
    <source>
        <dbReference type="EMBL" id="KYO36796.1"/>
    </source>
</evidence>
<dbReference type="EMBL" id="AKHW03002907">
    <property type="protein sequence ID" value="KYO36796.1"/>
    <property type="molecule type" value="Genomic_DNA"/>
</dbReference>
<dbReference type="Proteomes" id="UP000050525">
    <property type="component" value="Unassembled WGS sequence"/>
</dbReference>
<evidence type="ECO:0000313" key="2">
    <source>
        <dbReference type="Proteomes" id="UP000050525"/>
    </source>
</evidence>
<protein>
    <submittedName>
        <fullName evidence="1">Uncharacterized protein</fullName>
    </submittedName>
</protein>
<gene>
    <name evidence="1" type="ORF">Y1Q_0020842</name>
</gene>
<dbReference type="AlphaFoldDB" id="A0A151NJ25"/>
<keyword evidence="2" id="KW-1185">Reference proteome</keyword>
<accession>A0A151NJ25</accession>
<reference evidence="1 2" key="1">
    <citation type="journal article" date="2012" name="Genome Biol.">
        <title>Sequencing three crocodilian genomes to illuminate the evolution of archosaurs and amniotes.</title>
        <authorList>
            <person name="St John J.A."/>
            <person name="Braun E.L."/>
            <person name="Isberg S.R."/>
            <person name="Miles L.G."/>
            <person name="Chong A.Y."/>
            <person name="Gongora J."/>
            <person name="Dalzell P."/>
            <person name="Moran C."/>
            <person name="Bed'hom B."/>
            <person name="Abzhanov A."/>
            <person name="Burgess S.C."/>
            <person name="Cooksey A.M."/>
            <person name="Castoe T.A."/>
            <person name="Crawford N.G."/>
            <person name="Densmore L.D."/>
            <person name="Drew J.C."/>
            <person name="Edwards S.V."/>
            <person name="Faircloth B.C."/>
            <person name="Fujita M.K."/>
            <person name="Greenwold M.J."/>
            <person name="Hoffmann F.G."/>
            <person name="Howard J.M."/>
            <person name="Iguchi T."/>
            <person name="Janes D.E."/>
            <person name="Khan S.Y."/>
            <person name="Kohno S."/>
            <person name="de Koning A.J."/>
            <person name="Lance S.L."/>
            <person name="McCarthy F.M."/>
            <person name="McCormack J.E."/>
            <person name="Merchant M.E."/>
            <person name="Peterson D.G."/>
            <person name="Pollock D.D."/>
            <person name="Pourmand N."/>
            <person name="Raney B.J."/>
            <person name="Roessler K.A."/>
            <person name="Sanford J.R."/>
            <person name="Sawyer R.H."/>
            <person name="Schmidt C.J."/>
            <person name="Triplett E.W."/>
            <person name="Tuberville T.D."/>
            <person name="Venegas-Anaya M."/>
            <person name="Howard J.T."/>
            <person name="Jarvis E.D."/>
            <person name="Guillette L.J.Jr."/>
            <person name="Glenn T.C."/>
            <person name="Green R.E."/>
            <person name="Ray D.A."/>
        </authorList>
    </citation>
    <scope>NUCLEOTIDE SEQUENCE [LARGE SCALE GENOMIC DNA]</scope>
    <source>
        <strain evidence="1">KSC_2009_1</strain>
    </source>
</reference>
<proteinExistence type="predicted"/>
<comment type="caution">
    <text evidence="1">The sequence shown here is derived from an EMBL/GenBank/DDBJ whole genome shotgun (WGS) entry which is preliminary data.</text>
</comment>
<organism evidence="1 2">
    <name type="scientific">Alligator mississippiensis</name>
    <name type="common">American alligator</name>
    <dbReference type="NCBI Taxonomy" id="8496"/>
    <lineage>
        <taxon>Eukaryota</taxon>
        <taxon>Metazoa</taxon>
        <taxon>Chordata</taxon>
        <taxon>Craniata</taxon>
        <taxon>Vertebrata</taxon>
        <taxon>Euteleostomi</taxon>
        <taxon>Archelosauria</taxon>
        <taxon>Archosauria</taxon>
        <taxon>Crocodylia</taxon>
        <taxon>Alligatoridae</taxon>
        <taxon>Alligatorinae</taxon>
        <taxon>Alligator</taxon>
    </lineage>
</organism>